<evidence type="ECO:0000256" key="1">
    <source>
        <dbReference type="ARBA" id="ARBA00009634"/>
    </source>
</evidence>
<dbReference type="SMART" id="SM00369">
    <property type="entry name" value="LRR_TYP"/>
    <property type="match status" value="21"/>
</dbReference>
<keyword evidence="2" id="KW-0433">Leucine-rich repeat</keyword>
<evidence type="ECO:0000313" key="9">
    <source>
        <dbReference type="Proteomes" id="UP001497623"/>
    </source>
</evidence>
<keyword evidence="9" id="KW-1185">Reference proteome</keyword>
<protein>
    <recommendedName>
        <fullName evidence="7">TIR domain-containing protein</fullName>
    </recommendedName>
</protein>
<organism evidence="8 9">
    <name type="scientific">Meganyctiphanes norvegica</name>
    <name type="common">Northern krill</name>
    <name type="synonym">Thysanopoda norvegica</name>
    <dbReference type="NCBI Taxonomy" id="48144"/>
    <lineage>
        <taxon>Eukaryota</taxon>
        <taxon>Metazoa</taxon>
        <taxon>Ecdysozoa</taxon>
        <taxon>Arthropoda</taxon>
        <taxon>Crustacea</taxon>
        <taxon>Multicrustacea</taxon>
        <taxon>Malacostraca</taxon>
        <taxon>Eumalacostraca</taxon>
        <taxon>Eucarida</taxon>
        <taxon>Euphausiacea</taxon>
        <taxon>Euphausiidae</taxon>
        <taxon>Meganyctiphanes</taxon>
    </lineage>
</organism>
<reference evidence="8 9" key="1">
    <citation type="submission" date="2024-05" db="EMBL/GenBank/DDBJ databases">
        <authorList>
            <person name="Wallberg A."/>
        </authorList>
    </citation>
    <scope>NUCLEOTIDE SEQUENCE [LARGE SCALE GENOMIC DNA]</scope>
</reference>
<comment type="similarity">
    <text evidence="1">Belongs to the Toll-like receptor family.</text>
</comment>
<dbReference type="InterPro" id="IPR035897">
    <property type="entry name" value="Toll_tir_struct_dom_sf"/>
</dbReference>
<dbReference type="Proteomes" id="UP001497623">
    <property type="component" value="Unassembled WGS sequence"/>
</dbReference>
<keyword evidence="3" id="KW-0677">Repeat</keyword>
<dbReference type="SUPFAM" id="SSF52200">
    <property type="entry name" value="Toll/Interleukin receptor TIR domain"/>
    <property type="match status" value="1"/>
</dbReference>
<dbReference type="Pfam" id="PF00560">
    <property type="entry name" value="LRR_1"/>
    <property type="match status" value="1"/>
</dbReference>
<evidence type="ECO:0000256" key="6">
    <source>
        <dbReference type="SAM" id="SignalP"/>
    </source>
</evidence>
<feature type="domain" description="TIR" evidence="7">
    <location>
        <begin position="1060"/>
        <end position="1197"/>
    </location>
</feature>
<dbReference type="PROSITE" id="PS51450">
    <property type="entry name" value="LRR"/>
    <property type="match status" value="9"/>
</dbReference>
<dbReference type="InterPro" id="IPR001611">
    <property type="entry name" value="Leu-rich_rpt"/>
</dbReference>
<dbReference type="Gene3D" id="3.40.50.10140">
    <property type="entry name" value="Toll/interleukin-1 receptor homology (TIR) domain"/>
    <property type="match status" value="1"/>
</dbReference>
<feature type="compositionally biased region" description="Polar residues" evidence="4">
    <location>
        <begin position="1375"/>
        <end position="1387"/>
    </location>
</feature>
<evidence type="ECO:0000259" key="7">
    <source>
        <dbReference type="PROSITE" id="PS50104"/>
    </source>
</evidence>
<feature type="signal peptide" evidence="6">
    <location>
        <begin position="1"/>
        <end position="30"/>
    </location>
</feature>
<evidence type="ECO:0000256" key="4">
    <source>
        <dbReference type="SAM" id="MobiDB-lite"/>
    </source>
</evidence>
<dbReference type="Pfam" id="PF13676">
    <property type="entry name" value="TIR_2"/>
    <property type="match status" value="1"/>
</dbReference>
<evidence type="ECO:0000256" key="3">
    <source>
        <dbReference type="ARBA" id="ARBA00022737"/>
    </source>
</evidence>
<dbReference type="SMART" id="SM00365">
    <property type="entry name" value="LRR_SD22"/>
    <property type="match status" value="10"/>
</dbReference>
<feature type="compositionally biased region" description="Polar residues" evidence="4">
    <location>
        <begin position="1331"/>
        <end position="1366"/>
    </location>
</feature>
<dbReference type="InterPro" id="IPR003591">
    <property type="entry name" value="Leu-rich_rpt_typical-subtyp"/>
</dbReference>
<name>A0AAV2PWH5_MEGNR</name>
<dbReference type="PROSITE" id="PS50104">
    <property type="entry name" value="TIR"/>
    <property type="match status" value="1"/>
</dbReference>
<dbReference type="InterPro" id="IPR000157">
    <property type="entry name" value="TIR_dom"/>
</dbReference>
<sequence>MTRANHGYPLNKSIMGVLLLLLVLVGGVGGRPPECKWAVERQGWGGAEGLVADCSFRTLTPEVLGASDEPEDSSSNNALTAPTHAPHITSLTINCARQIVFESQFVAGMFAVFPRLKFLKILGCKVTSLPADALAGLPELQTLIIRAHHQDWPGAALSLSPQALADVAGLEHLDLAYNELWSLPNELLCRLPGLQSLNLTNNRLHHLPDLGLGEVRSLFSCPLPMIHLDLSHNQIAEVQAKAFASARFIQYLSLKHNHLARLDDWAFGGMFNLKVLDLGNNELVALPRSALKDLLQLTELHLSNNSLSVLPPRAFGDLNQLQTLDISHNQLSLGASNLEPFSGLIRLVVLNLSHNNLMHLGPQSFTDLSSLQVLNLEHNHITHISDNTFEGLTNLHSLQLSENQLSVISGRSLDGLAVLTFLSLDNNLLTSVDDDALDNCSSLHHLTLAHNQLQQLPKAVNHTPFLRILDLSNNQINSFEGGALEGLQHLKELNMSHNELLNISRKVSFNMPSLTYLDLSHNEIMGIEHGAIENGAPHLQILDLHHNHLTNVVGLVTNMKKLNLFNISYNHLEWVDYALVPEGLESLDISHNRLIRLDNYYGNSNRKLKLKYLHVTHNSITEINADSIPHSIENVYFTNNLIEFLGSNTFLDKVNISEIDLRHNNLTLIDESSLRLGIRDENHSQTSVHLSGNPLECNCGADWLLRAASPGLYERTSQLPHLKDFALVKCTLPGLWHNARVPLISLQPQQFLCTYKRHCFTLCHCCEFDACDCEQSCPDNCTCYHDHTWTTNVVACSGGWDHMPASVPMDVTEAFMDGNNMTYLTSHSLIGRKNLRVLHLNHSNIISIQNRTFNGLKTLQVLRLNHNRIEELRGFEFVYLTNLRELYLDHNLLHTVSNMTFTALHSLELLNLASNRIITFSVWNLALNPFLLEVNLLENPWSCECKFISNFRAWLESNRIKATNSNFITCRHNANDLIGQSVLTDAPAHCDHYVSTNIMNTIIVHDFVMLLIIAVVLLSLLLAALISVYFYRKRLKLWAGRQYENNKYNKSSAIIDDREKLFDAFVSHSSKDAAWVCGLLAPELESSGYCLCVAHRDCAVPTAPLSGQTITESINCSRRLLIVISRGFLDTEWCRFDIKNALIEAIQKVKCQNLIVVVLESIMKSELDSDLITLLNSAGKTLHPRDPGFWDKLRKSLPRLRRKFKLESIRNTKNENTILNNEKYHKGIVIPAPEDALISPNSKSLNVSPYWEPAALGCNLKESQWTPRNVPDLVTLSWGQNTTKWPISQQLDPADCLQEHTYMSISEMGDSADRSDTPQIPSSPLLPSGDTGDTSDTPQPSSPNTRSSHIPTITSSSDAESPQLTFKTRDPVKSPTIQLLPSDSTDGPRNPSAPALSHRNGPDYVTRSWIFHSPTSEEPPLPPGQSYFV</sequence>
<feature type="chain" id="PRO_5043393781" description="TIR domain-containing protein" evidence="6">
    <location>
        <begin position="31"/>
        <end position="1429"/>
    </location>
</feature>
<gene>
    <name evidence="8" type="ORF">MNOR_LOCUS4713</name>
</gene>
<keyword evidence="6" id="KW-0732">Signal</keyword>
<keyword evidence="5" id="KW-1133">Transmembrane helix</keyword>
<keyword evidence="5" id="KW-0472">Membrane</keyword>
<dbReference type="SMART" id="SM00364">
    <property type="entry name" value="LRR_BAC"/>
    <property type="match status" value="9"/>
</dbReference>
<comment type="caution">
    <text evidence="8">The sequence shown here is derived from an EMBL/GenBank/DDBJ whole genome shotgun (WGS) entry which is preliminary data.</text>
</comment>
<dbReference type="InterPro" id="IPR032675">
    <property type="entry name" value="LRR_dom_sf"/>
</dbReference>
<dbReference type="SUPFAM" id="SSF52058">
    <property type="entry name" value="L domain-like"/>
    <property type="match status" value="4"/>
</dbReference>
<accession>A0AAV2PWH5</accession>
<evidence type="ECO:0000256" key="5">
    <source>
        <dbReference type="SAM" id="Phobius"/>
    </source>
</evidence>
<evidence type="ECO:0000256" key="2">
    <source>
        <dbReference type="ARBA" id="ARBA00022614"/>
    </source>
</evidence>
<dbReference type="Pfam" id="PF13855">
    <property type="entry name" value="LRR_8"/>
    <property type="match status" value="5"/>
</dbReference>
<feature type="region of interest" description="Disordered" evidence="4">
    <location>
        <begin position="1308"/>
        <end position="1429"/>
    </location>
</feature>
<feature type="transmembrane region" description="Helical" evidence="5">
    <location>
        <begin position="1007"/>
        <end position="1031"/>
    </location>
</feature>
<dbReference type="SMART" id="SM00255">
    <property type="entry name" value="TIR"/>
    <property type="match status" value="1"/>
</dbReference>
<dbReference type="GO" id="GO:0007165">
    <property type="term" value="P:signal transduction"/>
    <property type="evidence" value="ECO:0007669"/>
    <property type="project" value="InterPro"/>
</dbReference>
<dbReference type="EMBL" id="CAXKWB010001746">
    <property type="protein sequence ID" value="CAL4065382.1"/>
    <property type="molecule type" value="Genomic_DNA"/>
</dbReference>
<dbReference type="Gene3D" id="3.80.10.10">
    <property type="entry name" value="Ribonuclease Inhibitor"/>
    <property type="match status" value="7"/>
</dbReference>
<dbReference type="FunFam" id="3.80.10.10:FF:001164">
    <property type="entry name" value="GH01279p"/>
    <property type="match status" value="2"/>
</dbReference>
<dbReference type="PANTHER" id="PTHR24366">
    <property type="entry name" value="IG(IMMUNOGLOBULIN) AND LRR(LEUCINE RICH REPEAT) DOMAINS"/>
    <property type="match status" value="1"/>
</dbReference>
<evidence type="ECO:0000313" key="8">
    <source>
        <dbReference type="EMBL" id="CAL4065382.1"/>
    </source>
</evidence>
<proteinExistence type="inferred from homology"/>
<keyword evidence="5" id="KW-0812">Transmembrane</keyword>